<evidence type="ECO:0008006" key="3">
    <source>
        <dbReference type="Google" id="ProtNLM"/>
    </source>
</evidence>
<comment type="caution">
    <text evidence="1">The sequence shown here is derived from an EMBL/GenBank/DDBJ whole genome shotgun (WGS) entry which is preliminary data.</text>
</comment>
<sequence length="132" mass="14750">MNLNYDIQKIEKALAEAIRIGNVTEKVFLGQRPNLKDTSMTDFTVVSVASQITDLSALGTCMCQIELFAKNLSNGEKNATKLSLLYSRLLTIFPIQNDIYLFDIHPTVIPLGDDNYGYNVIAILIQTHIKTL</sequence>
<name>A0A2V3PLA5_9BACT</name>
<dbReference type="EMBL" id="QICL01000020">
    <property type="protein sequence ID" value="PXV62377.1"/>
    <property type="molecule type" value="Genomic_DNA"/>
</dbReference>
<reference evidence="1 2" key="1">
    <citation type="submission" date="2018-03" db="EMBL/GenBank/DDBJ databases">
        <title>Genomic Encyclopedia of Archaeal and Bacterial Type Strains, Phase II (KMG-II): from individual species to whole genera.</title>
        <authorList>
            <person name="Goeker M."/>
        </authorList>
    </citation>
    <scope>NUCLEOTIDE SEQUENCE [LARGE SCALE GENOMIC DNA]</scope>
    <source>
        <strain evidence="1 2">DSM 100214</strain>
    </source>
</reference>
<organism evidence="1 2">
    <name type="scientific">Dysgonomonas alginatilytica</name>
    <dbReference type="NCBI Taxonomy" id="1605892"/>
    <lineage>
        <taxon>Bacteria</taxon>
        <taxon>Pseudomonadati</taxon>
        <taxon>Bacteroidota</taxon>
        <taxon>Bacteroidia</taxon>
        <taxon>Bacteroidales</taxon>
        <taxon>Dysgonomonadaceae</taxon>
        <taxon>Dysgonomonas</taxon>
    </lineage>
</organism>
<accession>A0A2V3PLA5</accession>
<keyword evidence="2" id="KW-1185">Reference proteome</keyword>
<dbReference type="OrthoDB" id="1034799at2"/>
<proteinExistence type="predicted"/>
<protein>
    <recommendedName>
        <fullName evidence="3">Minor capsid protein</fullName>
    </recommendedName>
</protein>
<evidence type="ECO:0000313" key="2">
    <source>
        <dbReference type="Proteomes" id="UP000247973"/>
    </source>
</evidence>
<dbReference type="RefSeq" id="WP_110311509.1">
    <property type="nucleotide sequence ID" value="NZ_QICL01000020.1"/>
</dbReference>
<gene>
    <name evidence="1" type="ORF">CLV62_12066</name>
</gene>
<dbReference type="AlphaFoldDB" id="A0A2V3PLA5"/>
<dbReference type="Proteomes" id="UP000247973">
    <property type="component" value="Unassembled WGS sequence"/>
</dbReference>
<evidence type="ECO:0000313" key="1">
    <source>
        <dbReference type="EMBL" id="PXV62377.1"/>
    </source>
</evidence>